<evidence type="ECO:0000313" key="14">
    <source>
        <dbReference type="Proteomes" id="UP000261520"/>
    </source>
</evidence>
<dbReference type="InterPro" id="IPR017907">
    <property type="entry name" value="Znf_RING_CS"/>
</dbReference>
<keyword evidence="6" id="KW-0227">DNA damage</keyword>
<evidence type="ECO:0000313" key="13">
    <source>
        <dbReference type="Ensembl" id="ENSPMGP00000029689.1"/>
    </source>
</evidence>
<dbReference type="SUPFAM" id="SSF57850">
    <property type="entry name" value="RING/U-box"/>
    <property type="match status" value="1"/>
</dbReference>
<dbReference type="GO" id="GO:0006302">
    <property type="term" value="P:double-strand break repair"/>
    <property type="evidence" value="ECO:0007669"/>
    <property type="project" value="TreeGrafter"/>
</dbReference>
<dbReference type="GO" id="GO:0031491">
    <property type="term" value="F:nucleosome binding"/>
    <property type="evidence" value="ECO:0007669"/>
    <property type="project" value="TreeGrafter"/>
</dbReference>
<evidence type="ECO:0000256" key="7">
    <source>
        <dbReference type="ARBA" id="ARBA00022771"/>
    </source>
</evidence>
<comment type="catalytic activity">
    <reaction evidence="1">
        <text>S-ubiquitinyl-[E2 ubiquitin-conjugating enzyme]-L-cysteine + [acceptor protein]-L-lysine = [E2 ubiquitin-conjugating enzyme]-L-cysteine + N(6)-ubiquitinyl-[acceptor protein]-L-lysine.</text>
        <dbReference type="EC" id="2.3.2.27"/>
    </reaction>
</comment>
<dbReference type="GO" id="GO:0008270">
    <property type="term" value="F:zinc ion binding"/>
    <property type="evidence" value="ECO:0007669"/>
    <property type="project" value="UniProtKB-KW"/>
</dbReference>
<evidence type="ECO:0000256" key="2">
    <source>
        <dbReference type="ARBA" id="ARBA00004123"/>
    </source>
</evidence>
<evidence type="ECO:0000256" key="5">
    <source>
        <dbReference type="ARBA" id="ARBA00022723"/>
    </source>
</evidence>
<dbReference type="GO" id="GO:0061630">
    <property type="term" value="F:ubiquitin protein ligase activity"/>
    <property type="evidence" value="ECO:0007669"/>
    <property type="project" value="UniProtKB-EC"/>
</dbReference>
<keyword evidence="5" id="KW-0479">Metal-binding</keyword>
<name>A0A3B4BJA6_9GOBI</name>
<keyword evidence="9" id="KW-0862">Zinc</keyword>
<evidence type="ECO:0000256" key="3">
    <source>
        <dbReference type="ARBA" id="ARBA00012483"/>
    </source>
</evidence>
<accession>A0A3B4BJA6</accession>
<dbReference type="PANTHER" id="PTHR23328">
    <property type="entry name" value="RING-TYPE DOMAIN-CONTAINING PROTEIN"/>
    <property type="match status" value="1"/>
</dbReference>
<dbReference type="Gene3D" id="3.30.40.10">
    <property type="entry name" value="Zinc/RING finger domain, C3HC4 (zinc finger)"/>
    <property type="match status" value="1"/>
</dbReference>
<evidence type="ECO:0000256" key="6">
    <source>
        <dbReference type="ARBA" id="ARBA00022763"/>
    </source>
</evidence>
<evidence type="ECO:0000256" key="4">
    <source>
        <dbReference type="ARBA" id="ARBA00022679"/>
    </source>
</evidence>
<dbReference type="Proteomes" id="UP000261520">
    <property type="component" value="Unplaced"/>
</dbReference>
<reference evidence="13" key="2">
    <citation type="submission" date="2025-09" db="UniProtKB">
        <authorList>
            <consortium name="Ensembl"/>
        </authorList>
    </citation>
    <scope>IDENTIFICATION</scope>
</reference>
<protein>
    <recommendedName>
        <fullName evidence="3">RING-type E3 ubiquitin transferase</fullName>
        <ecNumber evidence="3">2.3.2.27</ecNumber>
    </recommendedName>
</protein>
<keyword evidence="4" id="KW-0808">Transferase</keyword>
<evidence type="ECO:0000256" key="1">
    <source>
        <dbReference type="ARBA" id="ARBA00000900"/>
    </source>
</evidence>
<evidence type="ECO:0000256" key="8">
    <source>
        <dbReference type="ARBA" id="ARBA00022786"/>
    </source>
</evidence>
<comment type="subcellular location">
    <subcellularLocation>
        <location evidence="2">Nucleus</location>
    </subcellularLocation>
</comment>
<dbReference type="InterPro" id="IPR001841">
    <property type="entry name" value="Znf_RING"/>
</dbReference>
<evidence type="ECO:0000256" key="9">
    <source>
        <dbReference type="ARBA" id="ARBA00022833"/>
    </source>
</evidence>
<evidence type="ECO:0000256" key="11">
    <source>
        <dbReference type="PROSITE-ProRule" id="PRU00175"/>
    </source>
</evidence>
<keyword evidence="8" id="KW-0833">Ubl conjugation pathway</keyword>
<reference evidence="13" key="1">
    <citation type="submission" date="2025-08" db="UniProtKB">
        <authorList>
            <consortium name="Ensembl"/>
        </authorList>
    </citation>
    <scope>IDENTIFICATION</scope>
</reference>
<dbReference type="GO" id="GO:0005634">
    <property type="term" value="C:nucleus"/>
    <property type="evidence" value="ECO:0007669"/>
    <property type="project" value="UniProtKB-SubCell"/>
</dbReference>
<evidence type="ECO:0000256" key="10">
    <source>
        <dbReference type="ARBA" id="ARBA00023242"/>
    </source>
</evidence>
<evidence type="ECO:0000259" key="12">
    <source>
        <dbReference type="PROSITE" id="PS50089"/>
    </source>
</evidence>
<dbReference type="PROSITE" id="PS50089">
    <property type="entry name" value="ZF_RING_2"/>
    <property type="match status" value="1"/>
</dbReference>
<keyword evidence="10" id="KW-0539">Nucleus</keyword>
<dbReference type="Ensembl" id="ENSPMGT00000031605.1">
    <property type="protein sequence ID" value="ENSPMGP00000029689.1"/>
    <property type="gene ID" value="ENSPMGG00000023895.1"/>
</dbReference>
<feature type="domain" description="RING-type" evidence="12">
    <location>
        <begin position="12"/>
        <end position="52"/>
    </location>
</feature>
<dbReference type="STRING" id="409849.ENSPMGP00000029689"/>
<keyword evidence="7 11" id="KW-0863">Zinc-finger</keyword>
<sequence length="74" mass="8543">MAEALFEDFLTCPICLEPLKEPVSLSCHHSFCQTCLNKTWNTRPNKTCPMCRRRSSRETVEVNFALRQNPEEPG</sequence>
<dbReference type="SMART" id="SM00184">
    <property type="entry name" value="RING"/>
    <property type="match status" value="1"/>
</dbReference>
<dbReference type="InterPro" id="IPR013083">
    <property type="entry name" value="Znf_RING/FYVE/PHD"/>
</dbReference>
<dbReference type="InterPro" id="IPR051657">
    <property type="entry name" value="RNF168/RNF169_E3_ubiq-ligase"/>
</dbReference>
<keyword evidence="14" id="KW-1185">Reference proteome</keyword>
<proteinExistence type="predicted"/>
<dbReference type="Pfam" id="PF00097">
    <property type="entry name" value="zf-C3HC4"/>
    <property type="match status" value="1"/>
</dbReference>
<dbReference type="AlphaFoldDB" id="A0A3B4BJA6"/>
<dbReference type="PANTHER" id="PTHR23328:SF0">
    <property type="entry name" value="RING-TYPE DOMAIN-CONTAINING PROTEIN"/>
    <property type="match status" value="1"/>
</dbReference>
<dbReference type="InterPro" id="IPR018957">
    <property type="entry name" value="Znf_C3HC4_RING-type"/>
</dbReference>
<dbReference type="GO" id="GO:0035861">
    <property type="term" value="C:site of double-strand break"/>
    <property type="evidence" value="ECO:0007669"/>
    <property type="project" value="TreeGrafter"/>
</dbReference>
<dbReference type="EC" id="2.3.2.27" evidence="3"/>
<dbReference type="PROSITE" id="PS00518">
    <property type="entry name" value="ZF_RING_1"/>
    <property type="match status" value="1"/>
</dbReference>
<organism evidence="13 14">
    <name type="scientific">Periophthalmus magnuspinnatus</name>
    <dbReference type="NCBI Taxonomy" id="409849"/>
    <lineage>
        <taxon>Eukaryota</taxon>
        <taxon>Metazoa</taxon>
        <taxon>Chordata</taxon>
        <taxon>Craniata</taxon>
        <taxon>Vertebrata</taxon>
        <taxon>Euteleostomi</taxon>
        <taxon>Actinopterygii</taxon>
        <taxon>Neopterygii</taxon>
        <taxon>Teleostei</taxon>
        <taxon>Neoteleostei</taxon>
        <taxon>Acanthomorphata</taxon>
        <taxon>Gobiaria</taxon>
        <taxon>Gobiiformes</taxon>
        <taxon>Gobioidei</taxon>
        <taxon>Gobiidae</taxon>
        <taxon>Oxudercinae</taxon>
        <taxon>Periophthalmus</taxon>
    </lineage>
</organism>